<comment type="subcellular location">
    <subcellularLocation>
        <location evidence="1">Membrane</location>
        <topology evidence="1">Multi-pass membrane protein</topology>
    </subcellularLocation>
</comment>
<dbReference type="SUPFAM" id="SSF103473">
    <property type="entry name" value="MFS general substrate transporter"/>
    <property type="match status" value="1"/>
</dbReference>
<evidence type="ECO:0000313" key="9">
    <source>
        <dbReference type="Proteomes" id="UP000193986"/>
    </source>
</evidence>
<proteinExistence type="predicted"/>
<feature type="transmembrane region" description="Helical" evidence="6">
    <location>
        <begin position="165"/>
        <end position="183"/>
    </location>
</feature>
<feature type="transmembrane region" description="Helical" evidence="6">
    <location>
        <begin position="435"/>
        <end position="454"/>
    </location>
</feature>
<dbReference type="InterPro" id="IPR020846">
    <property type="entry name" value="MFS_dom"/>
</dbReference>
<feature type="transmembrane region" description="Helical" evidence="6">
    <location>
        <begin position="406"/>
        <end position="428"/>
    </location>
</feature>
<dbReference type="GO" id="GO:0005886">
    <property type="term" value="C:plasma membrane"/>
    <property type="evidence" value="ECO:0007669"/>
    <property type="project" value="TreeGrafter"/>
</dbReference>
<evidence type="ECO:0000259" key="7">
    <source>
        <dbReference type="PROSITE" id="PS50850"/>
    </source>
</evidence>
<dbReference type="OrthoDB" id="3561359at2759"/>
<keyword evidence="2 6" id="KW-0812">Transmembrane</keyword>
<keyword evidence="9" id="KW-1185">Reference proteome</keyword>
<dbReference type="Gene3D" id="1.20.1250.20">
    <property type="entry name" value="MFS general substrate transporter like domains"/>
    <property type="match status" value="1"/>
</dbReference>
<feature type="compositionally biased region" description="Polar residues" evidence="5">
    <location>
        <begin position="1"/>
        <end position="13"/>
    </location>
</feature>
<feature type="transmembrane region" description="Helical" evidence="6">
    <location>
        <begin position="497"/>
        <end position="520"/>
    </location>
</feature>
<dbReference type="EMBL" id="MCFC01000032">
    <property type="protein sequence ID" value="ORY28299.1"/>
    <property type="molecule type" value="Genomic_DNA"/>
</dbReference>
<organism evidence="8 9">
    <name type="scientific">Naematelia encephala</name>
    <dbReference type="NCBI Taxonomy" id="71784"/>
    <lineage>
        <taxon>Eukaryota</taxon>
        <taxon>Fungi</taxon>
        <taxon>Dikarya</taxon>
        <taxon>Basidiomycota</taxon>
        <taxon>Agaricomycotina</taxon>
        <taxon>Tremellomycetes</taxon>
        <taxon>Tremellales</taxon>
        <taxon>Naemateliaceae</taxon>
        <taxon>Naematelia</taxon>
    </lineage>
</organism>
<dbReference type="PANTHER" id="PTHR23502:SF7">
    <property type="entry name" value="DRUG_PROTON ANTIPORTER YHK8-RELATED"/>
    <property type="match status" value="1"/>
</dbReference>
<dbReference type="InParanoid" id="A0A1Y2B0D5"/>
<name>A0A1Y2B0D5_9TREE</name>
<gene>
    <name evidence="8" type="ORF">BCR39DRAFT_535380</name>
</gene>
<keyword evidence="3 6" id="KW-1133">Transmembrane helix</keyword>
<dbReference type="STRING" id="71784.A0A1Y2B0D5"/>
<evidence type="ECO:0000256" key="4">
    <source>
        <dbReference type="ARBA" id="ARBA00023136"/>
    </source>
</evidence>
<protein>
    <submittedName>
        <fullName evidence="8">Major facilitator superfamily domain-containing protein</fullName>
    </submittedName>
</protein>
<dbReference type="CDD" id="cd17323">
    <property type="entry name" value="MFS_Tpo1_MDR_like"/>
    <property type="match status" value="1"/>
</dbReference>
<evidence type="ECO:0000256" key="6">
    <source>
        <dbReference type="SAM" id="Phobius"/>
    </source>
</evidence>
<dbReference type="FunFam" id="1.20.1250.20:FF:000082">
    <property type="entry name" value="MFS multidrug transporter, putative"/>
    <property type="match status" value="1"/>
</dbReference>
<evidence type="ECO:0000256" key="1">
    <source>
        <dbReference type="ARBA" id="ARBA00004141"/>
    </source>
</evidence>
<feature type="compositionally biased region" description="Basic and acidic residues" evidence="5">
    <location>
        <begin position="28"/>
        <end position="45"/>
    </location>
</feature>
<feature type="transmembrane region" description="Helical" evidence="6">
    <location>
        <begin position="190"/>
        <end position="212"/>
    </location>
</feature>
<feature type="domain" description="Major facilitator superfamily (MFS) profile" evidence="7">
    <location>
        <begin position="98"/>
        <end position="538"/>
    </location>
</feature>
<feature type="transmembrane region" description="Helical" evidence="6">
    <location>
        <begin position="224"/>
        <end position="246"/>
    </location>
</feature>
<dbReference type="InterPro" id="IPR011701">
    <property type="entry name" value="MFS"/>
</dbReference>
<feature type="transmembrane region" description="Helical" evidence="6">
    <location>
        <begin position="253"/>
        <end position="273"/>
    </location>
</feature>
<comment type="caution">
    <text evidence="8">The sequence shown here is derived from an EMBL/GenBank/DDBJ whole genome shotgun (WGS) entry which is preliminary data.</text>
</comment>
<feature type="compositionally biased region" description="Basic and acidic residues" evidence="5">
    <location>
        <begin position="58"/>
        <end position="72"/>
    </location>
</feature>
<evidence type="ECO:0000313" key="8">
    <source>
        <dbReference type="EMBL" id="ORY28299.1"/>
    </source>
</evidence>
<feature type="transmembrane region" description="Helical" evidence="6">
    <location>
        <begin position="334"/>
        <end position="354"/>
    </location>
</feature>
<feature type="region of interest" description="Disordered" evidence="5">
    <location>
        <begin position="1"/>
        <end position="88"/>
    </location>
</feature>
<evidence type="ECO:0000256" key="5">
    <source>
        <dbReference type="SAM" id="MobiDB-lite"/>
    </source>
</evidence>
<dbReference type="PANTHER" id="PTHR23502">
    <property type="entry name" value="MAJOR FACILITATOR SUPERFAMILY"/>
    <property type="match status" value="1"/>
</dbReference>
<keyword evidence="4 6" id="KW-0472">Membrane</keyword>
<dbReference type="AlphaFoldDB" id="A0A1Y2B0D5"/>
<dbReference type="Pfam" id="PF07690">
    <property type="entry name" value="MFS_1"/>
    <property type="match status" value="1"/>
</dbReference>
<dbReference type="Proteomes" id="UP000193986">
    <property type="component" value="Unassembled WGS sequence"/>
</dbReference>
<dbReference type="InterPro" id="IPR036259">
    <property type="entry name" value="MFS_trans_sf"/>
</dbReference>
<feature type="transmembrane region" description="Helical" evidence="6">
    <location>
        <begin position="366"/>
        <end position="386"/>
    </location>
</feature>
<reference evidence="8 9" key="1">
    <citation type="submission" date="2016-07" db="EMBL/GenBank/DDBJ databases">
        <title>Pervasive Adenine N6-methylation of Active Genes in Fungi.</title>
        <authorList>
            <consortium name="DOE Joint Genome Institute"/>
            <person name="Mondo S.J."/>
            <person name="Dannebaum R.O."/>
            <person name="Kuo R.C."/>
            <person name="Labutti K."/>
            <person name="Haridas S."/>
            <person name="Kuo A."/>
            <person name="Salamov A."/>
            <person name="Ahrendt S.R."/>
            <person name="Lipzen A."/>
            <person name="Sullivan W."/>
            <person name="Andreopoulos W.B."/>
            <person name="Clum A."/>
            <person name="Lindquist E."/>
            <person name="Daum C."/>
            <person name="Ramamoorthy G.K."/>
            <person name="Gryganskyi A."/>
            <person name="Culley D."/>
            <person name="Magnuson J.K."/>
            <person name="James T.Y."/>
            <person name="O'Malley M.A."/>
            <person name="Stajich J.E."/>
            <person name="Spatafora J.W."/>
            <person name="Visel A."/>
            <person name="Grigoriev I.V."/>
        </authorList>
    </citation>
    <scope>NUCLEOTIDE SEQUENCE [LARGE SCALE GENOMIC DNA]</scope>
    <source>
        <strain evidence="8 9">68-887.2</strain>
    </source>
</reference>
<feature type="transmembrane region" description="Helical" evidence="6">
    <location>
        <begin position="97"/>
        <end position="121"/>
    </location>
</feature>
<evidence type="ECO:0000256" key="3">
    <source>
        <dbReference type="ARBA" id="ARBA00022989"/>
    </source>
</evidence>
<feature type="transmembrane region" description="Helical" evidence="6">
    <location>
        <begin position="133"/>
        <end position="153"/>
    </location>
</feature>
<dbReference type="GO" id="GO:0022857">
    <property type="term" value="F:transmembrane transporter activity"/>
    <property type="evidence" value="ECO:0007669"/>
    <property type="project" value="InterPro"/>
</dbReference>
<dbReference type="PROSITE" id="PS50850">
    <property type="entry name" value="MFS"/>
    <property type="match status" value="1"/>
</dbReference>
<accession>A0A1Y2B0D5</accession>
<evidence type="ECO:0000256" key="2">
    <source>
        <dbReference type="ARBA" id="ARBA00022692"/>
    </source>
</evidence>
<sequence>MQRSAAPSPTPTMSDGVRPSDGSPEGFELDRLDHSGRIEKERGATDTHSSALPGNRQVRPDARLQNLNKDDQEQWTVGWNGTEDPDDPLNTPLSKRWIMVAVLAGSCGCVTCCSSIAAGTYDGMEKQFGVSEEVCILSISFFVAGLAVGPLFLGPLSEFVGRSRVLHYSFATFLLLNFPVAFANYISVHLIFRFLTGFAGSAFISVSGGAISDVFPNAKVGTPMMIFSSAPFMGPVLGVIISGFINQNADWRWTYYVIIIWAAVMLVLLFGLVPETYSVELLRRRAVKLRKDTGQPWIAPIEKRHQTFLVALKKSIRTPFILLMTQPMVLFLDLWSAIILGVLYIFFGGVPYIFRTQHGFSLQQTGLAFLGIGFGQVCAVSSQTFFNRHYRTITASSPGGKAPPEARLVMGFYGACLCPLGLLLLGLLSFKHVPWILPILGSTFFGTGMLYAFTSTFTYLVDAYRPVAASALASNSFMRCAFATGFPLFGQQMYRRLGPVGATCLLGGLMVLTAPLPFIFHRVGARIRARSAFAHRES</sequence>